<gene>
    <name evidence="5" type="ORF">GCL60_02865</name>
</gene>
<evidence type="ECO:0000256" key="2">
    <source>
        <dbReference type="SAM" id="MobiDB-lite"/>
    </source>
</evidence>
<dbReference type="InterPro" id="IPR011049">
    <property type="entry name" value="Serralysin-like_metalloprot_C"/>
</dbReference>
<dbReference type="Proteomes" id="UP000437748">
    <property type="component" value="Unassembled WGS sequence"/>
</dbReference>
<dbReference type="EMBL" id="WFLM01000001">
    <property type="protein sequence ID" value="KAB8040887.1"/>
    <property type="molecule type" value="Genomic_DNA"/>
</dbReference>
<evidence type="ECO:0000259" key="3">
    <source>
        <dbReference type="Pfam" id="PF11713"/>
    </source>
</evidence>
<comment type="caution">
    <text evidence="5">The sequence shown here is derived from an EMBL/GenBank/DDBJ whole genome shotgun (WGS) entry which is preliminary data.</text>
</comment>
<evidence type="ECO:0000313" key="5">
    <source>
        <dbReference type="EMBL" id="KAB8040887.1"/>
    </source>
</evidence>
<dbReference type="Pfam" id="PF00353">
    <property type="entry name" value="HemolysinCabind"/>
    <property type="match status" value="2"/>
</dbReference>
<protein>
    <recommendedName>
        <fullName evidence="7">Peptidase C80 domain-containing protein</fullName>
    </recommendedName>
</protein>
<feature type="domain" description="Peptidase C80" evidence="3">
    <location>
        <begin position="617"/>
        <end position="765"/>
    </location>
</feature>
<organism evidence="5 6">
    <name type="scientific">Silvanigrella paludirubra</name>
    <dbReference type="NCBI Taxonomy" id="2499159"/>
    <lineage>
        <taxon>Bacteria</taxon>
        <taxon>Pseudomonadati</taxon>
        <taxon>Bdellovibrionota</taxon>
        <taxon>Oligoflexia</taxon>
        <taxon>Silvanigrellales</taxon>
        <taxon>Silvanigrellaceae</taxon>
        <taxon>Silvanigrella</taxon>
    </lineage>
</organism>
<dbReference type="GO" id="GO:0016757">
    <property type="term" value="F:glycosyltransferase activity"/>
    <property type="evidence" value="ECO:0007669"/>
    <property type="project" value="InterPro"/>
</dbReference>
<sequence>MQFKKKLIHNLTFSSAILLAIVGCGKSNQPEISKNNEEKNLDQNYALYEKNQNLSVDIFSKYFMTSFQKLLEEKNLSEIDKIKEVIQKFSNPNDTATDENKYNLALELAKVLPEPNFIEENQEYTKKYNNILDNIQKYYEKTAVSVPKILHFVWLGGPMGEPQRDYIRIWAKLNPDYRIHIWYDSDHLTVHESNKKIKEYLNYSLAEHKNADNYQSIFANKFVSLQNDLFEKLNKVKDSRINNALDIERLKYLEQTLYQKNTINTDEVTKKVNLFYQENEKFSKEFSNIKFQDFKEIKKTWALKDIYDQEMLLRGNFAAAGDSVRVELLRKFGGVYADIDVLPAIKPLNHFVDYYDKLLGGKSYANRFRSLSVAFCEQIFNQFKFLSPSRKVDHKFKNSILKSFDYDGNLNTLSRSEHKSTFRRELNKLKELKNIEDIFTKLGDVNIRQGELKAAEDSNSVIASHPKIENSDWIEKVKDKIIQNYGKLNAFEINNPKFYYTFDKNYNLVTDKKNYKAPTKFSEADIDYYIQGYRKDTLLPDYRITVKTSGPGVMKQVYEDLYPEFVSPRGIFSKNKIVDTTTQFLVKNNKFTNATEEDVNSSWATRSKSRDNDMFGQRRVILPLGQEENIKNAAELIHKKKEAENKKTSLININDLTVQNKDDKEFEKVNLYLVGHAEKEGETIKIGNLTAEEVATKLLDFTETNKNQLIDYIDIISCNPSSDSSDTTNIVQFTQELMKQLDQVGISIDIISVRKSIIKIDDKGNELSKSRLGLYEYANDADKIFIIRKSNNEFLTINTSNIVDLIQPDNLKKLNRFNGTFKNILSKKTQELGEFNDILFKIKDQYYKLHPSRRNSENSVQLKINNSNSSINSNSYQSESDLNKLSSSSSLDSNKSNEKIESLSNYKRVAKYSFNGIEKFTSVTNKYNIFMNLLNTPKTLQNIKYAFENDMILDGVRESANFGLNNADLVLDLVKFSKGNSFWQKHATAFSNMNKAQIGINFASAGLDIWQAADLFKSAENAKDQEQKLDYLVNASFTTARAATSIGTAILLPLSAKSGPIGAAIGYTIMFSQGTYNAVRTSQELRKLGFKEEDIALKSILNFFGQYEKFDDPAYITRIESNKLNDEIIPNILNEKNNEFFNNIGKPAEKTKFYFNKIVYPKIDLYIPYTFEKLEQGCAYGVCVTHKTPGKKIDKESHSCLTNNSHFERNNDLNQSMLKTHLAALSENQSLLAKKQTGVPSAPKGQSYSQARIEYHNNTVPCPNVSNNVTMIEKKHNLTTEQQDKLSKIPDTKKANLYLLGFGDQGKHGNMIHTVSGETDKVNLFNIHSATYMVHLLGGDKEDIFEFYDTLQTIKEDKGYVDGGLGIDTISFEGIKDKNLTISLDINQKSKDLPLFKNIENVFGSNNNDHIIGNALNNFISGNGGDDKIEGGNGEDTILPGIGFDHLIGGEDSDNYIIFKKDISNNNLDKDKKISEFISSDLSNMDQKIAELKNKLNDVKNKVDNLYVSVQGCASSYHYYMNILEEQLKTTKEDTNDIKKMAIELLNKGKIISENINQLKTVFQYSNKTVNVNEEVNQLKLIRNYLDQFQDIIKNDVPEIEKLCKSIEEFRKSNLISEEIIQNYRNYNEYHLVMSSQYAKDEFIKSQVKYYNNEKNSKFNKINNVKVSLENLTNGLSDSEKYLNLINQKLNNVYYGYKIINNFDDSANRKTDIITTDIKDLVSSKIGNDLQLGFYHENEYVSVAILKNYFLNENYQHIMIMDLQGNRYSGMNGELYDSKYSEYKIDTINFKINKNINLDQSPEQDTLLSSYNNVIGSRENEIIHGNASNNFIFGNGGFDKINGFHGNDSLSIEMSSNIPKDYSDTHLAESLRNLFGYYQNTELIGGTGHDNYILNFEKHESFEDEFHVSIDNYDVNKKLDNLIINDLNKEINKVKFHKITNDEQYSNSLLIELKDDRNKYYKIFIKKYFESEDYRHIQIQIGDFLTISAKDMEAIYNSIVQSNKDYHLFITDTQKMDIHDSIHENNYYFIDTNTLNYSVEAVNFLSENLKKEKRIIKMSKFENDVLIQLKDPENTSLYSILYYKDYLINKDHFINMNFELNSRILMKNEDIKINLDELKNGEIIELEIN</sequence>
<dbReference type="Gene3D" id="2.150.10.10">
    <property type="entry name" value="Serralysin-like metalloprotease, C-terminal"/>
    <property type="match status" value="2"/>
</dbReference>
<accession>A0A6N6VYK4</accession>
<dbReference type="OrthoDB" id="5489595at2"/>
<dbReference type="Gene3D" id="3.90.550.20">
    <property type="match status" value="1"/>
</dbReference>
<feature type="coiled-coil region" evidence="1">
    <location>
        <begin position="626"/>
        <end position="653"/>
    </location>
</feature>
<dbReference type="InterPro" id="IPR024770">
    <property type="entry name" value="TcdA/TcdB_cat"/>
</dbReference>
<feature type="compositionally biased region" description="Low complexity" evidence="2">
    <location>
        <begin position="871"/>
        <end position="894"/>
    </location>
</feature>
<dbReference type="PROSITE" id="PS00330">
    <property type="entry name" value="HEMOLYSIN_CALCIUM"/>
    <property type="match status" value="1"/>
</dbReference>
<keyword evidence="6" id="KW-1185">Reference proteome</keyword>
<dbReference type="Pfam" id="PF11713">
    <property type="entry name" value="Peptidase_C80"/>
    <property type="match status" value="1"/>
</dbReference>
<name>A0A6N6VYK4_9BACT</name>
<proteinExistence type="predicted"/>
<evidence type="ECO:0008006" key="7">
    <source>
        <dbReference type="Google" id="ProtNLM"/>
    </source>
</evidence>
<dbReference type="InterPro" id="IPR029044">
    <property type="entry name" value="Nucleotide-diphossugar_trans"/>
</dbReference>
<evidence type="ECO:0000313" key="6">
    <source>
        <dbReference type="Proteomes" id="UP000437748"/>
    </source>
</evidence>
<dbReference type="PROSITE" id="PS51257">
    <property type="entry name" value="PROKAR_LIPOPROTEIN"/>
    <property type="match status" value="1"/>
</dbReference>
<dbReference type="InterPro" id="IPR001343">
    <property type="entry name" value="Hemolysn_Ca-bd"/>
</dbReference>
<dbReference type="SUPFAM" id="SSF53448">
    <property type="entry name" value="Nucleotide-diphospho-sugar transferases"/>
    <property type="match status" value="1"/>
</dbReference>
<dbReference type="Pfam" id="PF12919">
    <property type="entry name" value="TcdA_TcdB"/>
    <property type="match status" value="1"/>
</dbReference>
<reference evidence="5 6" key="1">
    <citation type="submission" date="2019-10" db="EMBL/GenBank/DDBJ databases">
        <title>New species of Slilvanegrellaceae.</title>
        <authorList>
            <person name="Pitt A."/>
            <person name="Hahn M.W."/>
        </authorList>
    </citation>
    <scope>NUCLEOTIDE SEQUENCE [LARGE SCALE GENOMIC DNA]</scope>
    <source>
        <strain evidence="5 6">SP-Ram-0.45-NSY-1</strain>
    </source>
</reference>
<dbReference type="GO" id="GO:0005509">
    <property type="term" value="F:calcium ion binding"/>
    <property type="evidence" value="ECO:0007669"/>
    <property type="project" value="InterPro"/>
</dbReference>
<evidence type="ECO:0000256" key="1">
    <source>
        <dbReference type="SAM" id="Coils"/>
    </source>
</evidence>
<feature type="coiled-coil region" evidence="1">
    <location>
        <begin position="1482"/>
        <end position="1541"/>
    </location>
</feature>
<feature type="domain" description="GT44" evidence="4">
    <location>
        <begin position="148"/>
        <end position="490"/>
    </location>
</feature>
<dbReference type="InterPro" id="IPR020974">
    <property type="entry name" value="CPD_dom"/>
</dbReference>
<keyword evidence="1" id="KW-0175">Coiled coil</keyword>
<evidence type="ECO:0000259" key="4">
    <source>
        <dbReference type="Pfam" id="PF12919"/>
    </source>
</evidence>
<dbReference type="SUPFAM" id="SSF51120">
    <property type="entry name" value="beta-Roll"/>
    <property type="match status" value="2"/>
</dbReference>
<dbReference type="RefSeq" id="WP_153418409.1">
    <property type="nucleotide sequence ID" value="NZ_WFLM01000001.1"/>
</dbReference>
<feature type="region of interest" description="Disordered" evidence="2">
    <location>
        <begin position="871"/>
        <end position="895"/>
    </location>
</feature>
<dbReference type="InterPro" id="IPR018511">
    <property type="entry name" value="Hemolysin-typ_Ca-bd_CS"/>
</dbReference>